<evidence type="ECO:0000259" key="9">
    <source>
        <dbReference type="Pfam" id="PF00593"/>
    </source>
</evidence>
<feature type="signal peptide" evidence="8">
    <location>
        <begin position="1"/>
        <end position="30"/>
    </location>
</feature>
<dbReference type="EMBL" id="JACIJP010000001">
    <property type="protein sequence ID" value="MBB6123198.1"/>
    <property type="molecule type" value="Genomic_DNA"/>
</dbReference>
<protein>
    <submittedName>
        <fullName evidence="10">Iron complex outermembrane receptor protein</fullName>
    </submittedName>
</protein>
<dbReference type="Gene3D" id="2.40.170.20">
    <property type="entry name" value="TonB-dependent receptor, beta-barrel domain"/>
    <property type="match status" value="1"/>
</dbReference>
<evidence type="ECO:0000313" key="10">
    <source>
        <dbReference type="EMBL" id="MBB6123198.1"/>
    </source>
</evidence>
<evidence type="ECO:0000256" key="3">
    <source>
        <dbReference type="ARBA" id="ARBA00022452"/>
    </source>
</evidence>
<evidence type="ECO:0000256" key="2">
    <source>
        <dbReference type="ARBA" id="ARBA00022448"/>
    </source>
</evidence>
<dbReference type="Gene3D" id="2.170.130.10">
    <property type="entry name" value="TonB-dependent receptor, plug domain"/>
    <property type="match status" value="1"/>
</dbReference>
<dbReference type="AlphaFoldDB" id="A0A841J3V3"/>
<keyword evidence="10" id="KW-0675">Receptor</keyword>
<keyword evidence="11" id="KW-1185">Reference proteome</keyword>
<evidence type="ECO:0000256" key="8">
    <source>
        <dbReference type="SAM" id="SignalP"/>
    </source>
</evidence>
<keyword evidence="7" id="KW-0998">Cell outer membrane</keyword>
<dbReference type="PANTHER" id="PTHR30442:SF0">
    <property type="entry name" value="FE(3+) DICITRATE TRANSPORT PROTEIN FECA"/>
    <property type="match status" value="1"/>
</dbReference>
<keyword evidence="6" id="KW-0472">Membrane</keyword>
<evidence type="ECO:0000256" key="7">
    <source>
        <dbReference type="ARBA" id="ARBA00023237"/>
    </source>
</evidence>
<dbReference type="GO" id="GO:0009279">
    <property type="term" value="C:cell outer membrane"/>
    <property type="evidence" value="ECO:0007669"/>
    <property type="project" value="UniProtKB-SubCell"/>
</dbReference>
<reference evidence="10 11" key="1">
    <citation type="submission" date="2020-08" db="EMBL/GenBank/DDBJ databases">
        <title>Genomic Encyclopedia of Type Strains, Phase IV (KMG-IV): sequencing the most valuable type-strain genomes for metagenomic binning, comparative biology and taxonomic classification.</title>
        <authorList>
            <person name="Goeker M."/>
        </authorList>
    </citation>
    <scope>NUCLEOTIDE SEQUENCE [LARGE SCALE GENOMIC DNA]</scope>
    <source>
        <strain evidence="10 11">DSM 102255</strain>
    </source>
</reference>
<keyword evidence="4" id="KW-0812">Transmembrane</keyword>
<dbReference type="InterPro" id="IPR036942">
    <property type="entry name" value="Beta-barrel_TonB_sf"/>
</dbReference>
<comment type="caution">
    <text evidence="10">The sequence shown here is derived from an EMBL/GenBank/DDBJ whole genome shotgun (WGS) entry which is preliminary data.</text>
</comment>
<dbReference type="GO" id="GO:0033214">
    <property type="term" value="P:siderophore-iron import into cell"/>
    <property type="evidence" value="ECO:0007669"/>
    <property type="project" value="TreeGrafter"/>
</dbReference>
<dbReference type="InterPro" id="IPR039426">
    <property type="entry name" value="TonB-dep_rcpt-like"/>
</dbReference>
<evidence type="ECO:0000256" key="4">
    <source>
        <dbReference type="ARBA" id="ARBA00022692"/>
    </source>
</evidence>
<dbReference type="Proteomes" id="UP000552700">
    <property type="component" value="Unassembled WGS sequence"/>
</dbReference>
<accession>A0A841J3V3</accession>
<sequence>MCSSSSFVRTFQAVCFLGCSLSALSLPAYAQTADADPEHSDAITVTGRRISQSAEAIGEEKVSNVVAITREALLSAPSGISGLKMLEQLPGFNVQTDGALGLYEFGNSVQTRAFNLDQIGFVVDDIPTGRSDAFGGSPVFRYVDNENLGVVEASVGAGDVSIPSYSSLGPVIRYNSVTPQEDLGLFVAQSFGDDNLKRTFIRVSTGQVGPFRAYVSRTKLDSDLWRGPGSIDREHWEAQIRVDLGGDSWARFKFVSNDFFDYDSPTITRGQYNCVSRDLAGRCGRDFAYIRNVPNTTPGFAPTTPGVPYSNANYTSVYNLAINVRKDMLYGGTVHVGIADGVFAESTLYWEDKGGYGVSPDGYANSLGRYQRQVQAGLPVTAPKGIQFGRSGVGGDRYGITTKLHWEMGNNSLETGVWAEVDKYHRTQARYNTIDGAPDSAPNLAELVYLRRDYRSKRDTLQVFVKDRLSLADDRLVLDVGFKGLDLSYVQRGYRDFDDYYRTRTVAGVTTGIPGWGPQTNRAKYRDLFLPMAGVLFKLDGRTQLFASYAETMALPKGMDDIYAVTRPGTSALVPQPAPERAQNMEVGVRTNQGQVYGSLAAYLTRFKNRIQSITTFVPGGGASTETFFQNVGRVKSYGLEFSGTYKPAYLHGLVYGSLNATYNIAKFRDNIPASTPILIADKYVPDSAKWIVSGGVTVEPASWLVANISGKYTSKRWSTFTNTPGSSVPGYTVFSAYVDIGDGFSLGPIKAIKARLNVDNLFDKDTLSFISTAVTGDGAFRPLSPRTFQFTISGEF</sequence>
<evidence type="ECO:0000256" key="6">
    <source>
        <dbReference type="ARBA" id="ARBA00023136"/>
    </source>
</evidence>
<proteinExistence type="predicted"/>
<keyword evidence="2" id="KW-0813">Transport</keyword>
<feature type="chain" id="PRO_5033048140" evidence="8">
    <location>
        <begin position="31"/>
        <end position="797"/>
    </location>
</feature>
<evidence type="ECO:0000256" key="1">
    <source>
        <dbReference type="ARBA" id="ARBA00004571"/>
    </source>
</evidence>
<evidence type="ECO:0000256" key="5">
    <source>
        <dbReference type="ARBA" id="ARBA00023077"/>
    </source>
</evidence>
<organism evidence="10 11">
    <name type="scientific">Sphingobium subterraneum</name>
    <dbReference type="NCBI Taxonomy" id="627688"/>
    <lineage>
        <taxon>Bacteria</taxon>
        <taxon>Pseudomonadati</taxon>
        <taxon>Pseudomonadota</taxon>
        <taxon>Alphaproteobacteria</taxon>
        <taxon>Sphingomonadales</taxon>
        <taxon>Sphingomonadaceae</taxon>
        <taxon>Sphingobium</taxon>
    </lineage>
</organism>
<dbReference type="RefSeq" id="WP_184078804.1">
    <property type="nucleotide sequence ID" value="NZ_JACIJP010000001.1"/>
</dbReference>
<dbReference type="Pfam" id="PF00593">
    <property type="entry name" value="TonB_dep_Rec_b-barrel"/>
    <property type="match status" value="1"/>
</dbReference>
<comment type="subcellular location">
    <subcellularLocation>
        <location evidence="1">Cell outer membrane</location>
        <topology evidence="1">Multi-pass membrane protein</topology>
    </subcellularLocation>
</comment>
<keyword evidence="3" id="KW-1134">Transmembrane beta strand</keyword>
<gene>
    <name evidence="10" type="ORF">FHS92_000905</name>
</gene>
<dbReference type="SUPFAM" id="SSF56935">
    <property type="entry name" value="Porins"/>
    <property type="match status" value="1"/>
</dbReference>
<dbReference type="PANTHER" id="PTHR30442">
    <property type="entry name" value="IRON III DICITRATE TRANSPORT PROTEIN FECA"/>
    <property type="match status" value="1"/>
</dbReference>
<keyword evidence="8" id="KW-0732">Signal</keyword>
<keyword evidence="5" id="KW-0798">TonB box</keyword>
<dbReference type="InterPro" id="IPR000531">
    <property type="entry name" value="Beta-barrel_TonB"/>
</dbReference>
<dbReference type="InterPro" id="IPR037066">
    <property type="entry name" value="Plug_dom_sf"/>
</dbReference>
<feature type="domain" description="TonB-dependent receptor-like beta-barrel" evidence="9">
    <location>
        <begin position="289"/>
        <end position="762"/>
    </location>
</feature>
<evidence type="ECO:0000313" key="11">
    <source>
        <dbReference type="Proteomes" id="UP000552700"/>
    </source>
</evidence>
<name>A0A841J3V3_9SPHN</name>